<evidence type="ECO:0000313" key="2">
    <source>
        <dbReference type="Proteomes" id="UP000029381"/>
    </source>
</evidence>
<keyword evidence="1" id="KW-0224">Dipeptidase</keyword>
<dbReference type="GO" id="GO:0070573">
    <property type="term" value="F:metallodipeptidase activity"/>
    <property type="evidence" value="ECO:0007669"/>
    <property type="project" value="InterPro"/>
</dbReference>
<dbReference type="AlphaFoldDB" id="A0A091BX52"/>
<evidence type="ECO:0000313" key="1">
    <source>
        <dbReference type="EMBL" id="KFN90211.1"/>
    </source>
</evidence>
<dbReference type="EC" id="3.4.13.19" evidence="1"/>
<dbReference type="Proteomes" id="UP000029381">
    <property type="component" value="Unassembled WGS sequence"/>
</dbReference>
<dbReference type="Pfam" id="PF01244">
    <property type="entry name" value="Peptidase_M19"/>
    <property type="match status" value="1"/>
</dbReference>
<dbReference type="PATRIC" id="fig|1302648.3.peg.1620"/>
<dbReference type="EC" id="3.4.13.-" evidence="1"/>
<accession>A0A091BX52</accession>
<dbReference type="RefSeq" id="WP_028790442.1">
    <property type="nucleotide sequence ID" value="NZ_JPVT01000173.1"/>
</dbReference>
<dbReference type="CDD" id="cd01301">
    <property type="entry name" value="rDP_like"/>
    <property type="match status" value="1"/>
</dbReference>
<comment type="caution">
    <text evidence="1">The sequence shown here is derived from an EMBL/GenBank/DDBJ whole genome shotgun (WGS) entry which is preliminary data.</text>
</comment>
<name>A0A091BX52_9ENTE</name>
<proteinExistence type="predicted"/>
<dbReference type="Gene3D" id="3.20.20.140">
    <property type="entry name" value="Metal-dependent hydrolases"/>
    <property type="match status" value="1"/>
</dbReference>
<dbReference type="EMBL" id="JPVT01000173">
    <property type="protein sequence ID" value="KFN90211.1"/>
    <property type="molecule type" value="Genomic_DNA"/>
</dbReference>
<organism evidence="1 2">
    <name type="scientific">Tetragenococcus muriaticus 3MR10-3</name>
    <dbReference type="NCBI Taxonomy" id="1302648"/>
    <lineage>
        <taxon>Bacteria</taxon>
        <taxon>Bacillati</taxon>
        <taxon>Bacillota</taxon>
        <taxon>Bacilli</taxon>
        <taxon>Lactobacillales</taxon>
        <taxon>Enterococcaceae</taxon>
        <taxon>Tetragenococcus</taxon>
    </lineage>
</organism>
<dbReference type="PROSITE" id="PS51365">
    <property type="entry name" value="RENAL_DIPEPTIDASE_2"/>
    <property type="match status" value="1"/>
</dbReference>
<reference evidence="1 2" key="1">
    <citation type="submission" date="2014-08" db="EMBL/GenBank/DDBJ databases">
        <title>Genome sequence of Tetragenococcus muriaticus.</title>
        <authorList>
            <person name="Chuea-nongthon C."/>
            <person name="Rodtong S."/>
            <person name="Yongsawatdigul J."/>
            <person name="Steele J.L."/>
            <person name="Liu X.-y."/>
            <person name="Speers J."/>
            <person name="Glasner J.D."/>
            <person name="Neeno-Eckwall E.C."/>
        </authorList>
    </citation>
    <scope>NUCLEOTIDE SEQUENCE [LARGE SCALE GENOMIC DNA]</scope>
    <source>
        <strain evidence="1 2">3MR10-3</strain>
    </source>
</reference>
<dbReference type="GO" id="GO:0006508">
    <property type="term" value="P:proteolysis"/>
    <property type="evidence" value="ECO:0007669"/>
    <property type="project" value="InterPro"/>
</dbReference>
<keyword evidence="2" id="KW-1185">Reference proteome</keyword>
<dbReference type="InterPro" id="IPR008257">
    <property type="entry name" value="Pept_M19"/>
</dbReference>
<dbReference type="PANTHER" id="PTHR10443">
    <property type="entry name" value="MICROSOMAL DIPEPTIDASE"/>
    <property type="match status" value="1"/>
</dbReference>
<sequence>MNVVDMHCDTIMKIYQSPINNPAHLKKNDFQLDIPKMQAGDYLLQNFAIFMDKKTVDSPYEEAKNMIDLFYEEMKENEEQIRPVTHYEQILENGLNNRMSALLTMEEGAPIEGSVEKLEEFYNLGVRMMTLTWNYPNEIGYPNAIFADGNEQLTDQPQKGLTDQGIEIVQRMNELGMIIDVSHGSDALVNDVLQYTDRPFVASHSNSRRIRPHYRNLSDDLIKKIAERGGVIGINFADHFLQDARESGSLINAICQHVRHLHNVGGIECIGLGSDFDGIPVHEDLPGGTILPSIYDALLKSDFSNTQVDQMFNKNVLRLYQEFLD</sequence>
<keyword evidence="1" id="KW-0645">Protease</keyword>
<gene>
    <name evidence="1" type="ORF">TMU3MR103_1658</name>
</gene>
<dbReference type="PANTHER" id="PTHR10443:SF12">
    <property type="entry name" value="DIPEPTIDASE"/>
    <property type="match status" value="1"/>
</dbReference>
<dbReference type="SUPFAM" id="SSF51556">
    <property type="entry name" value="Metallo-dependent hydrolases"/>
    <property type="match status" value="1"/>
</dbReference>
<keyword evidence="1" id="KW-0378">Hydrolase</keyword>
<dbReference type="InterPro" id="IPR032466">
    <property type="entry name" value="Metal_Hydrolase"/>
</dbReference>
<protein>
    <submittedName>
        <fullName evidence="1">Microsomal dipeptidase</fullName>
        <ecNumber evidence="1">3.4.13.-</ecNumber>
        <ecNumber evidence="1">3.4.13.19</ecNumber>
    </submittedName>
</protein>